<keyword evidence="2" id="KW-0489">Methyltransferase</keyword>
<keyword evidence="3" id="KW-1185">Reference proteome</keyword>
<name>A0ABV9YR26_9PSEU</name>
<proteinExistence type="predicted"/>
<reference evidence="3" key="1">
    <citation type="journal article" date="2019" name="Int. J. Syst. Evol. Microbiol.">
        <title>The Global Catalogue of Microorganisms (GCM) 10K type strain sequencing project: providing services to taxonomists for standard genome sequencing and annotation.</title>
        <authorList>
            <consortium name="The Broad Institute Genomics Platform"/>
            <consortium name="The Broad Institute Genome Sequencing Center for Infectious Disease"/>
            <person name="Wu L."/>
            <person name="Ma J."/>
        </authorList>
    </citation>
    <scope>NUCLEOTIDE SEQUENCE [LARGE SCALE GENOMIC DNA]</scope>
    <source>
        <strain evidence="3">CGMCC 4.7093</strain>
    </source>
</reference>
<dbReference type="InterPro" id="IPR013216">
    <property type="entry name" value="Methyltransf_11"/>
</dbReference>
<dbReference type="PANTHER" id="PTHR45036:SF1">
    <property type="entry name" value="METHYLTRANSFERASE LIKE 7A"/>
    <property type="match status" value="1"/>
</dbReference>
<gene>
    <name evidence="2" type="ORF">ACFPBZ_19710</name>
</gene>
<sequence>MGVWSEQVVPRVTDVALGRAAVTRLRERALAPATGVVLDLGSGSAPNLPLMPPAVTRVLAVEPSAVARRLARRRSGPPLEHVGLDGAALELPDDAVDTVVSTFTLCTIPDLDAALREVGRVLRPGGEFLFLDHGLAPDPRVQRWQHRLTGLQQRLFAGCHLERAIDRRVEAAGLVVGELEHAAMPGPSVLNHLYLGRARHSGHAPD</sequence>
<dbReference type="InterPro" id="IPR052356">
    <property type="entry name" value="Thiol_S-MT"/>
</dbReference>
<accession>A0ABV9YR26</accession>
<dbReference type="EMBL" id="JBHSIV010000023">
    <property type="protein sequence ID" value="MFC5064459.1"/>
    <property type="molecule type" value="Genomic_DNA"/>
</dbReference>
<evidence type="ECO:0000313" key="2">
    <source>
        <dbReference type="EMBL" id="MFC5064459.1"/>
    </source>
</evidence>
<dbReference type="EC" id="2.1.1.-" evidence="2"/>
<protein>
    <submittedName>
        <fullName evidence="2">Class I SAM-dependent methyltransferase</fullName>
        <ecNumber evidence="2">2.1.1.-</ecNumber>
    </submittedName>
</protein>
<feature type="domain" description="Methyltransferase type 11" evidence="1">
    <location>
        <begin position="38"/>
        <end position="130"/>
    </location>
</feature>
<keyword evidence="2" id="KW-0808">Transferase</keyword>
<dbReference type="GO" id="GO:0008168">
    <property type="term" value="F:methyltransferase activity"/>
    <property type="evidence" value="ECO:0007669"/>
    <property type="project" value="UniProtKB-KW"/>
</dbReference>
<dbReference type="InterPro" id="IPR029063">
    <property type="entry name" value="SAM-dependent_MTases_sf"/>
</dbReference>
<organism evidence="2 3">
    <name type="scientific">Actinomycetospora atypica</name>
    <dbReference type="NCBI Taxonomy" id="1290095"/>
    <lineage>
        <taxon>Bacteria</taxon>
        <taxon>Bacillati</taxon>
        <taxon>Actinomycetota</taxon>
        <taxon>Actinomycetes</taxon>
        <taxon>Pseudonocardiales</taxon>
        <taxon>Pseudonocardiaceae</taxon>
        <taxon>Actinomycetospora</taxon>
    </lineage>
</organism>
<dbReference type="GO" id="GO:0032259">
    <property type="term" value="P:methylation"/>
    <property type="evidence" value="ECO:0007669"/>
    <property type="project" value="UniProtKB-KW"/>
</dbReference>
<dbReference type="Gene3D" id="3.40.50.150">
    <property type="entry name" value="Vaccinia Virus protein VP39"/>
    <property type="match status" value="1"/>
</dbReference>
<comment type="caution">
    <text evidence="2">The sequence shown here is derived from an EMBL/GenBank/DDBJ whole genome shotgun (WGS) entry which is preliminary data.</text>
</comment>
<evidence type="ECO:0000313" key="3">
    <source>
        <dbReference type="Proteomes" id="UP001595947"/>
    </source>
</evidence>
<dbReference type="Proteomes" id="UP001595947">
    <property type="component" value="Unassembled WGS sequence"/>
</dbReference>
<dbReference type="PANTHER" id="PTHR45036">
    <property type="entry name" value="METHYLTRANSFERASE LIKE 7B"/>
    <property type="match status" value="1"/>
</dbReference>
<evidence type="ECO:0000259" key="1">
    <source>
        <dbReference type="Pfam" id="PF08241"/>
    </source>
</evidence>
<dbReference type="CDD" id="cd02440">
    <property type="entry name" value="AdoMet_MTases"/>
    <property type="match status" value="1"/>
</dbReference>
<dbReference type="Pfam" id="PF08241">
    <property type="entry name" value="Methyltransf_11"/>
    <property type="match status" value="1"/>
</dbReference>
<dbReference type="RefSeq" id="WP_378037802.1">
    <property type="nucleotide sequence ID" value="NZ_JBHSIV010000023.1"/>
</dbReference>
<dbReference type="SUPFAM" id="SSF53335">
    <property type="entry name" value="S-adenosyl-L-methionine-dependent methyltransferases"/>
    <property type="match status" value="1"/>
</dbReference>